<name>A0A6J7NZY7_9ZZZZ</name>
<dbReference type="AlphaFoldDB" id="A0A6J7NZY7"/>
<dbReference type="EMBL" id="CAFBPB010000017">
    <property type="protein sequence ID" value="CAB4997755.1"/>
    <property type="molecule type" value="Genomic_DNA"/>
</dbReference>
<gene>
    <name evidence="2" type="ORF">UFOPK4049_00236</name>
</gene>
<protein>
    <submittedName>
        <fullName evidence="2">Unannotated protein</fullName>
    </submittedName>
</protein>
<evidence type="ECO:0000313" key="2">
    <source>
        <dbReference type="EMBL" id="CAB4997755.1"/>
    </source>
</evidence>
<reference evidence="2" key="1">
    <citation type="submission" date="2020-05" db="EMBL/GenBank/DDBJ databases">
        <authorList>
            <person name="Chiriac C."/>
            <person name="Salcher M."/>
            <person name="Ghai R."/>
            <person name="Kavagutti S V."/>
        </authorList>
    </citation>
    <scope>NUCLEOTIDE SEQUENCE</scope>
</reference>
<evidence type="ECO:0000259" key="1">
    <source>
        <dbReference type="SMART" id="SM00858"/>
    </source>
</evidence>
<dbReference type="InterPro" id="IPR013974">
    <property type="entry name" value="SAF"/>
</dbReference>
<dbReference type="CDD" id="cd11614">
    <property type="entry name" value="SAF_CpaB_FlgA_like"/>
    <property type="match status" value="1"/>
</dbReference>
<proteinExistence type="predicted"/>
<accession>A0A6J7NZY7</accession>
<dbReference type="SMART" id="SM00858">
    <property type="entry name" value="SAF"/>
    <property type="match status" value="1"/>
</dbReference>
<organism evidence="2">
    <name type="scientific">freshwater metagenome</name>
    <dbReference type="NCBI Taxonomy" id="449393"/>
    <lineage>
        <taxon>unclassified sequences</taxon>
        <taxon>metagenomes</taxon>
        <taxon>ecological metagenomes</taxon>
    </lineage>
</organism>
<sequence>MISRTRTLLAISLLLLSLLSSFLIATLSSHKSQIWMATHPLPAGHRVITSDFSAAAVGLPRGATGYITTRYSLQGSVTLRAIRQGELLSAGAITSDQARSNLASIPISIRASDLPANISVGEEVDLVHTGDGEHLVIKPEIIASGVAIVGLERKSANFSGQVTVTIAVNRSRTLPLIAASSVGRIVLVRTHA</sequence>
<feature type="domain" description="SAF" evidence="1">
    <location>
        <begin position="32"/>
        <end position="94"/>
    </location>
</feature>